<keyword evidence="5" id="KW-0249">Electron transport</keyword>
<evidence type="ECO:0000256" key="7">
    <source>
        <dbReference type="ARBA" id="ARBA00023002"/>
    </source>
</evidence>
<keyword evidence="3" id="KW-0813">Transport</keyword>
<dbReference type="Gene3D" id="1.20.1550.10">
    <property type="entry name" value="DsbB-like"/>
    <property type="match status" value="1"/>
</dbReference>
<evidence type="ECO:0000256" key="5">
    <source>
        <dbReference type="ARBA" id="ARBA00022982"/>
    </source>
</evidence>
<dbReference type="Pfam" id="PF02600">
    <property type="entry name" value="DsbB"/>
    <property type="match status" value="1"/>
</dbReference>
<accession>A0ABY5WR40</accession>
<proteinExistence type="inferred from homology"/>
<keyword evidence="6 12" id="KW-1133">Transmembrane helix</keyword>
<evidence type="ECO:0000256" key="1">
    <source>
        <dbReference type="ARBA" id="ARBA00004141"/>
    </source>
</evidence>
<dbReference type="InterPro" id="IPR003752">
    <property type="entry name" value="DiS_bond_form_DsbB/BdbC"/>
</dbReference>
<evidence type="ECO:0000313" key="13">
    <source>
        <dbReference type="EMBL" id="UWQ43996.1"/>
    </source>
</evidence>
<sequence length="141" mass="14843">MTLRLTSDAALAAAWIVALVSSLAVLFIGEVLGQTPCILCWFQRAFMFPLAVVLGFGLWWQDGLAGRYGIALSLAGGAIALWHLGLFWGLLPARIQPCTAAGPSCTDEGQIVLGVPIPLLSLLAFALIASLSAASLKEFTE</sequence>
<keyword evidence="11" id="KW-0676">Redox-active center</keyword>
<keyword evidence="8 12" id="KW-0472">Membrane</keyword>
<keyword evidence="7" id="KW-0560">Oxidoreductase</keyword>
<evidence type="ECO:0000256" key="9">
    <source>
        <dbReference type="ARBA" id="ARBA00023157"/>
    </source>
</evidence>
<dbReference type="InterPro" id="IPR023380">
    <property type="entry name" value="DsbB-like_sf"/>
</dbReference>
<evidence type="ECO:0000256" key="4">
    <source>
        <dbReference type="ARBA" id="ARBA00022692"/>
    </source>
</evidence>
<dbReference type="InterPro" id="IPR012187">
    <property type="entry name" value="Disulphide_bond_form_BdbC"/>
</dbReference>
<reference evidence="13" key="1">
    <citation type="submission" date="2021-08" db="EMBL/GenBank/DDBJ databases">
        <authorList>
            <person name="Nwanade C."/>
            <person name="Wang M."/>
            <person name="Masoudi A."/>
            <person name="Yu Z."/>
            <person name="Liu J."/>
        </authorList>
    </citation>
    <scope>NUCLEOTIDE SEQUENCE</scope>
    <source>
        <strain evidence="13">S166</strain>
        <plasmid evidence="13">unnamed6</plasmid>
    </source>
</reference>
<dbReference type="PANTHER" id="PTHR43469">
    <property type="entry name" value="DISULFIDE FORMATION PROTEIN-RELATED"/>
    <property type="match status" value="1"/>
</dbReference>
<keyword evidence="4 12" id="KW-0812">Transmembrane</keyword>
<comment type="subcellular location">
    <subcellularLocation>
        <location evidence="1">Membrane</location>
        <topology evidence="1">Multi-pass membrane protein</topology>
    </subcellularLocation>
</comment>
<dbReference type="EMBL" id="CP081057">
    <property type="protein sequence ID" value="UWQ43996.1"/>
    <property type="molecule type" value="Genomic_DNA"/>
</dbReference>
<evidence type="ECO:0000256" key="8">
    <source>
        <dbReference type="ARBA" id="ARBA00023136"/>
    </source>
</evidence>
<dbReference type="Proteomes" id="UP001058514">
    <property type="component" value="Plasmid unnamed6"/>
</dbReference>
<keyword evidence="10" id="KW-0143">Chaperone</keyword>
<feature type="transmembrane region" description="Helical" evidence="12">
    <location>
        <begin position="68"/>
        <end position="91"/>
    </location>
</feature>
<dbReference type="RefSeq" id="WP_259966412.1">
    <property type="nucleotide sequence ID" value="NZ_CP081057.1"/>
</dbReference>
<comment type="similarity">
    <text evidence="2">Belongs to the DsbB family. BdbC subfamily.</text>
</comment>
<evidence type="ECO:0000256" key="2">
    <source>
        <dbReference type="ARBA" id="ARBA00007602"/>
    </source>
</evidence>
<keyword evidence="9" id="KW-1015">Disulfide bond</keyword>
<organism evidence="13 14">
    <name type="scientific">Leisingera aquaemixtae</name>
    <dbReference type="NCBI Taxonomy" id="1396826"/>
    <lineage>
        <taxon>Bacteria</taxon>
        <taxon>Pseudomonadati</taxon>
        <taxon>Pseudomonadota</taxon>
        <taxon>Alphaproteobacteria</taxon>
        <taxon>Rhodobacterales</taxon>
        <taxon>Roseobacteraceae</taxon>
        <taxon>Leisingera</taxon>
    </lineage>
</organism>
<geneLocation type="plasmid" evidence="13 14">
    <name>unnamed6</name>
</geneLocation>
<feature type="transmembrane region" description="Helical" evidence="12">
    <location>
        <begin position="43"/>
        <end position="61"/>
    </location>
</feature>
<evidence type="ECO:0000256" key="6">
    <source>
        <dbReference type="ARBA" id="ARBA00022989"/>
    </source>
</evidence>
<dbReference type="PANTHER" id="PTHR43469:SF1">
    <property type="entry name" value="SPBETA PROPHAGE-DERIVED DISULFIDE BOND FORMATION PROTEIN B"/>
    <property type="match status" value="1"/>
</dbReference>
<evidence type="ECO:0000256" key="12">
    <source>
        <dbReference type="SAM" id="Phobius"/>
    </source>
</evidence>
<name>A0ABY5WR40_9RHOB</name>
<dbReference type="SUPFAM" id="SSF158442">
    <property type="entry name" value="DsbB-like"/>
    <property type="match status" value="1"/>
</dbReference>
<evidence type="ECO:0000256" key="11">
    <source>
        <dbReference type="ARBA" id="ARBA00023284"/>
    </source>
</evidence>
<keyword evidence="13" id="KW-0614">Plasmid</keyword>
<evidence type="ECO:0000256" key="3">
    <source>
        <dbReference type="ARBA" id="ARBA00022448"/>
    </source>
</evidence>
<keyword evidence="14" id="KW-1185">Reference proteome</keyword>
<protein>
    <submittedName>
        <fullName evidence="13">Disulfide bond formation protein B</fullName>
    </submittedName>
</protein>
<feature type="transmembrane region" description="Helical" evidence="12">
    <location>
        <begin position="111"/>
        <end position="136"/>
    </location>
</feature>
<gene>
    <name evidence="13" type="ORF">K3718_21110</name>
</gene>
<evidence type="ECO:0000313" key="14">
    <source>
        <dbReference type="Proteomes" id="UP001058514"/>
    </source>
</evidence>
<evidence type="ECO:0000256" key="10">
    <source>
        <dbReference type="ARBA" id="ARBA00023186"/>
    </source>
</evidence>